<evidence type="ECO:0000313" key="3">
    <source>
        <dbReference type="Proteomes" id="UP000709295"/>
    </source>
</evidence>
<dbReference type="EMBL" id="JAENGY010000050">
    <property type="protein sequence ID" value="KAG6975797.1"/>
    <property type="molecule type" value="Genomic_DNA"/>
</dbReference>
<keyword evidence="3" id="KW-1185">Reference proteome</keyword>
<organism evidence="2 3">
    <name type="scientific">Phytophthora aleatoria</name>
    <dbReference type="NCBI Taxonomy" id="2496075"/>
    <lineage>
        <taxon>Eukaryota</taxon>
        <taxon>Sar</taxon>
        <taxon>Stramenopiles</taxon>
        <taxon>Oomycota</taxon>
        <taxon>Peronosporomycetes</taxon>
        <taxon>Peronosporales</taxon>
        <taxon>Peronosporaceae</taxon>
        <taxon>Phytophthora</taxon>
    </lineage>
</organism>
<feature type="compositionally biased region" description="Basic and acidic residues" evidence="1">
    <location>
        <begin position="1"/>
        <end position="10"/>
    </location>
</feature>
<evidence type="ECO:0000313" key="2">
    <source>
        <dbReference type="EMBL" id="KAG6975797.1"/>
    </source>
</evidence>
<sequence>MEEQQREGGHVRSAQVSPWNATRRGSARPLESASAPRTCVQLDRGVLNAGVMLVSPWRPPLPCSKVLSRKVFRIVIKGGLDLLKTEWILPMKFLSTKSVYSTR</sequence>
<accession>A0A8J5MIU3</accession>
<gene>
    <name evidence="2" type="ORF">JG688_00002016</name>
</gene>
<protein>
    <submittedName>
        <fullName evidence="2">Uncharacterized protein</fullName>
    </submittedName>
</protein>
<proteinExistence type="predicted"/>
<dbReference type="AlphaFoldDB" id="A0A8J5MIU3"/>
<dbReference type="Proteomes" id="UP000709295">
    <property type="component" value="Unassembled WGS sequence"/>
</dbReference>
<feature type="region of interest" description="Disordered" evidence="1">
    <location>
        <begin position="1"/>
        <end position="35"/>
    </location>
</feature>
<comment type="caution">
    <text evidence="2">The sequence shown here is derived from an EMBL/GenBank/DDBJ whole genome shotgun (WGS) entry which is preliminary data.</text>
</comment>
<reference evidence="2" key="1">
    <citation type="submission" date="2021-01" db="EMBL/GenBank/DDBJ databases">
        <title>Phytophthora aleatoria, a newly-described species from Pinus radiata is distinct from Phytophthora cactorum isolates based on comparative genomics.</title>
        <authorList>
            <person name="Mcdougal R."/>
            <person name="Panda P."/>
            <person name="Williams N."/>
            <person name="Studholme D.J."/>
        </authorList>
    </citation>
    <scope>NUCLEOTIDE SEQUENCE</scope>
    <source>
        <strain evidence="2">NZFS 4037</strain>
    </source>
</reference>
<evidence type="ECO:0000256" key="1">
    <source>
        <dbReference type="SAM" id="MobiDB-lite"/>
    </source>
</evidence>
<name>A0A8J5MIU3_9STRA</name>